<feature type="compositionally biased region" description="Low complexity" evidence="7">
    <location>
        <begin position="246"/>
        <end position="259"/>
    </location>
</feature>
<dbReference type="SUPFAM" id="SSF53098">
    <property type="entry name" value="Ribonuclease H-like"/>
    <property type="match status" value="1"/>
</dbReference>
<evidence type="ECO:0000313" key="10">
    <source>
        <dbReference type="Proteomes" id="UP000195570"/>
    </source>
</evidence>
<dbReference type="GeneID" id="92374164"/>
<dbReference type="Pfam" id="PF00929">
    <property type="entry name" value="RNase_T"/>
    <property type="match status" value="1"/>
</dbReference>
<dbReference type="VEuPathDB" id="TriTrypDB:TEOVI_000022400"/>
<dbReference type="Gene3D" id="3.30.420.10">
    <property type="entry name" value="Ribonuclease H-like superfamily/Ribonuclease H"/>
    <property type="match status" value="1"/>
</dbReference>
<sequence length="789" mass="84458">MGRRKCSASTVKRPGGPDATTGSNEGAREAPVEGVMNAAGEPNTSEAQPLQSQEGEKDGEKGVAAAITEHFSTVEIYFQPAAEKRRGGCFYPRDIGTLLLWSVPSPVPLVEGPRVIFVKNRSKLRDVVVLYVNGWTHDEMLLGATAAPAIQNTANGAQGNKSSLKGKNGKRPREGNDEKGATQRNTVERQCSESIGRAMLCPIRQQQCWARPECGVQFAPMIVQEGNSRVERDIFWRGGKPATPVGGQHSQEGEQQSNGARAAATKGENRSSGTDSSAPRGVGALFNRALTIANGTSNTSSAQSDDKLPTPLESLKVLSSPPGGGPSLWDDRDLLLKYALSLERDKATLEALGFAVGVPDHDEPSTWESFDAVGSAADANCADKTKNSLPNVFALDCEMVLVKNNVSALARVTLVDVRASSVVVDTLVKPDEEVVDYVTRFSGIDSGMLEGVTTTLKDCQQKLKRYVTKDAFLVGHSLENDLRACKMLPNCWLLDTAHLFPHPSGLPCKNSLRYLALRYLKKSIQQGSHDSEIDACTSAELVYLKMQHGPDFGLHTRVNVLKLMEEVSVTGEASDERQGGPPTVNSPISVELNLFDDACVLSDIVPNNRGKGGVAVNAVPVRHDGDAVRKAVRCLEKRRNAPKDAGDDVAVSYALTWVQLTQTVVPKNAEVANEETPSWEELQRERVDETNRHVMQVVQAAPHNSLIVVVVAGSSNDTNKSKKGGEDAASAPAGGAAPRGACFAFVKDDNAVGPLAAWLNKGLTDNGDGAKDETNASDGLRSIPACEQQ</sequence>
<dbReference type="SMART" id="SM00479">
    <property type="entry name" value="EXOIII"/>
    <property type="match status" value="1"/>
</dbReference>
<feature type="region of interest" description="Disordered" evidence="7">
    <location>
        <begin position="1"/>
        <end position="62"/>
    </location>
</feature>
<dbReference type="InterPro" id="IPR036397">
    <property type="entry name" value="RNaseH_sf"/>
</dbReference>
<dbReference type="GO" id="GO:0005634">
    <property type="term" value="C:nucleus"/>
    <property type="evidence" value="ECO:0007669"/>
    <property type="project" value="UniProtKB-SubCell"/>
</dbReference>
<dbReference type="EMBL" id="CZPT02000410">
    <property type="protein sequence ID" value="SCU65811.1"/>
    <property type="molecule type" value="Genomic_DNA"/>
</dbReference>
<dbReference type="GO" id="GO:0010629">
    <property type="term" value="P:negative regulation of gene expression"/>
    <property type="evidence" value="ECO:0007669"/>
    <property type="project" value="UniProtKB-ARBA"/>
</dbReference>
<feature type="region of interest" description="Disordered" evidence="7">
    <location>
        <begin position="761"/>
        <end position="789"/>
    </location>
</feature>
<dbReference type="InterPro" id="IPR012337">
    <property type="entry name" value="RNaseH-like_sf"/>
</dbReference>
<feature type="region of interest" description="Disordered" evidence="7">
    <location>
        <begin position="237"/>
        <end position="281"/>
    </location>
</feature>
<dbReference type="InterPro" id="IPR013520">
    <property type="entry name" value="Ribonucl_H"/>
</dbReference>
<dbReference type="FunFam" id="3.30.420.10:FF:000031">
    <property type="entry name" value="RNA exonuclease 1"/>
    <property type="match status" value="1"/>
</dbReference>
<organism evidence="9 10">
    <name type="scientific">Trypanosoma equiperdum</name>
    <dbReference type="NCBI Taxonomy" id="5694"/>
    <lineage>
        <taxon>Eukaryota</taxon>
        <taxon>Discoba</taxon>
        <taxon>Euglenozoa</taxon>
        <taxon>Kinetoplastea</taxon>
        <taxon>Metakinetoplastina</taxon>
        <taxon>Trypanosomatida</taxon>
        <taxon>Trypanosomatidae</taxon>
        <taxon>Trypanosoma</taxon>
    </lineage>
</organism>
<keyword evidence="5 9" id="KW-0269">Exonuclease</keyword>
<evidence type="ECO:0000256" key="4">
    <source>
        <dbReference type="ARBA" id="ARBA00022801"/>
    </source>
</evidence>
<dbReference type="PANTHER" id="PTHR12801:SF115">
    <property type="entry name" value="FI18136P1-RELATED"/>
    <property type="match status" value="1"/>
</dbReference>
<feature type="region of interest" description="Disordered" evidence="7">
    <location>
        <begin position="153"/>
        <end position="188"/>
    </location>
</feature>
<keyword evidence="4" id="KW-0378">Hydrolase</keyword>
<dbReference type="RefSeq" id="XP_067077350.1">
    <property type="nucleotide sequence ID" value="XM_067221249.1"/>
</dbReference>
<keyword evidence="3" id="KW-0540">Nuclease</keyword>
<comment type="caution">
    <text evidence="9">The sequence shown here is derived from an EMBL/GenBank/DDBJ whole genome shotgun (WGS) entry which is preliminary data.</text>
</comment>
<evidence type="ECO:0000256" key="6">
    <source>
        <dbReference type="ARBA" id="ARBA00023242"/>
    </source>
</evidence>
<protein>
    <submittedName>
        <fullName evidence="9">Exonuclease, putative</fullName>
    </submittedName>
</protein>
<name>A0A1G4I255_TRYEQ</name>
<keyword evidence="6" id="KW-0539">Nucleus</keyword>
<gene>
    <name evidence="9" type="ORF">TEOVI_000022400</name>
</gene>
<feature type="compositionally biased region" description="Basic and acidic residues" evidence="7">
    <location>
        <begin position="171"/>
        <end position="188"/>
    </location>
</feature>
<keyword evidence="10" id="KW-1185">Reference proteome</keyword>
<dbReference type="InterPro" id="IPR047021">
    <property type="entry name" value="REXO1/3/4-like"/>
</dbReference>
<comment type="similarity">
    <text evidence="2">Belongs to the REXO1/REXO3 family.</text>
</comment>
<feature type="compositionally biased region" description="Polar residues" evidence="7">
    <location>
        <begin position="42"/>
        <end position="53"/>
    </location>
</feature>
<accession>A0A1G4I255</accession>
<evidence type="ECO:0000259" key="8">
    <source>
        <dbReference type="SMART" id="SM00479"/>
    </source>
</evidence>
<dbReference type="Proteomes" id="UP000195570">
    <property type="component" value="Unassembled WGS sequence"/>
</dbReference>
<evidence type="ECO:0000256" key="2">
    <source>
        <dbReference type="ARBA" id="ARBA00006357"/>
    </source>
</evidence>
<dbReference type="InterPro" id="IPR034922">
    <property type="entry name" value="REX1-like_exo"/>
</dbReference>
<dbReference type="AlphaFoldDB" id="A0A1G4I255"/>
<evidence type="ECO:0000256" key="3">
    <source>
        <dbReference type="ARBA" id="ARBA00022722"/>
    </source>
</evidence>
<comment type="subcellular location">
    <subcellularLocation>
        <location evidence="1">Nucleus</location>
    </subcellularLocation>
</comment>
<evidence type="ECO:0000256" key="5">
    <source>
        <dbReference type="ARBA" id="ARBA00022839"/>
    </source>
</evidence>
<dbReference type="GO" id="GO:0003676">
    <property type="term" value="F:nucleic acid binding"/>
    <property type="evidence" value="ECO:0007669"/>
    <property type="project" value="InterPro"/>
</dbReference>
<dbReference type="PANTHER" id="PTHR12801">
    <property type="entry name" value="RNA EXONUCLEASE REXO1 / RECO3 FAMILY MEMBER-RELATED"/>
    <property type="match status" value="1"/>
</dbReference>
<dbReference type="CDD" id="cd06145">
    <property type="entry name" value="REX1_like"/>
    <property type="match status" value="1"/>
</dbReference>
<dbReference type="GO" id="GO:0004527">
    <property type="term" value="F:exonuclease activity"/>
    <property type="evidence" value="ECO:0007669"/>
    <property type="project" value="UniProtKB-KW"/>
</dbReference>
<feature type="region of interest" description="Disordered" evidence="7">
    <location>
        <begin position="295"/>
        <end position="324"/>
    </location>
</feature>
<proteinExistence type="inferred from homology"/>
<evidence type="ECO:0000313" key="9">
    <source>
        <dbReference type="EMBL" id="SCU65811.1"/>
    </source>
</evidence>
<feature type="domain" description="Exonuclease" evidence="8">
    <location>
        <begin position="391"/>
        <end position="551"/>
    </location>
</feature>
<feature type="region of interest" description="Disordered" evidence="7">
    <location>
        <begin position="715"/>
        <end position="735"/>
    </location>
</feature>
<evidence type="ECO:0000256" key="1">
    <source>
        <dbReference type="ARBA" id="ARBA00004123"/>
    </source>
</evidence>
<reference evidence="9" key="1">
    <citation type="submission" date="2016-09" db="EMBL/GenBank/DDBJ databases">
        <authorList>
            <person name="Hebert L."/>
            <person name="Moumen B."/>
        </authorList>
    </citation>
    <scope>NUCLEOTIDE SEQUENCE [LARGE SCALE GENOMIC DNA]</scope>
    <source>
        <strain evidence="9">OVI</strain>
    </source>
</reference>
<evidence type="ECO:0000256" key="7">
    <source>
        <dbReference type="SAM" id="MobiDB-lite"/>
    </source>
</evidence>